<dbReference type="EMBL" id="BLXT01005746">
    <property type="protein sequence ID" value="GFO25398.1"/>
    <property type="molecule type" value="Genomic_DNA"/>
</dbReference>
<proteinExistence type="predicted"/>
<organism evidence="1 2">
    <name type="scientific">Plakobranchus ocellatus</name>
    <dbReference type="NCBI Taxonomy" id="259542"/>
    <lineage>
        <taxon>Eukaryota</taxon>
        <taxon>Metazoa</taxon>
        <taxon>Spiralia</taxon>
        <taxon>Lophotrochozoa</taxon>
        <taxon>Mollusca</taxon>
        <taxon>Gastropoda</taxon>
        <taxon>Heterobranchia</taxon>
        <taxon>Euthyneura</taxon>
        <taxon>Panpulmonata</taxon>
        <taxon>Sacoglossa</taxon>
        <taxon>Placobranchoidea</taxon>
        <taxon>Plakobranchidae</taxon>
        <taxon>Plakobranchus</taxon>
    </lineage>
</organism>
<accession>A0AAV4C1U3</accession>
<name>A0AAV4C1U3_9GAST</name>
<comment type="caution">
    <text evidence="1">The sequence shown here is derived from an EMBL/GenBank/DDBJ whole genome shotgun (WGS) entry which is preliminary data.</text>
</comment>
<sequence>MDSPEQEISHATSRLPDLLLTAALAALAAPVTPVAAVAHVAPATPVAAAANGRFDIPVVTFLCSHERRAIALPTCPYLIVGSATGEQRRTVVSSTGR</sequence>
<evidence type="ECO:0000313" key="2">
    <source>
        <dbReference type="Proteomes" id="UP000735302"/>
    </source>
</evidence>
<reference evidence="1 2" key="1">
    <citation type="journal article" date="2021" name="Elife">
        <title>Chloroplast acquisition without the gene transfer in kleptoplastic sea slugs, Plakobranchus ocellatus.</title>
        <authorList>
            <person name="Maeda T."/>
            <person name="Takahashi S."/>
            <person name="Yoshida T."/>
            <person name="Shimamura S."/>
            <person name="Takaki Y."/>
            <person name="Nagai Y."/>
            <person name="Toyoda A."/>
            <person name="Suzuki Y."/>
            <person name="Arimoto A."/>
            <person name="Ishii H."/>
            <person name="Satoh N."/>
            <person name="Nishiyama T."/>
            <person name="Hasebe M."/>
            <person name="Maruyama T."/>
            <person name="Minagawa J."/>
            <person name="Obokata J."/>
            <person name="Shigenobu S."/>
        </authorList>
    </citation>
    <scope>NUCLEOTIDE SEQUENCE [LARGE SCALE GENOMIC DNA]</scope>
</reference>
<keyword evidence="2" id="KW-1185">Reference proteome</keyword>
<gene>
    <name evidence="1" type="ORF">PoB_005190300</name>
</gene>
<protein>
    <submittedName>
        <fullName evidence="1">Uncharacterized protein</fullName>
    </submittedName>
</protein>
<dbReference type="Proteomes" id="UP000735302">
    <property type="component" value="Unassembled WGS sequence"/>
</dbReference>
<dbReference type="AlphaFoldDB" id="A0AAV4C1U3"/>
<evidence type="ECO:0000313" key="1">
    <source>
        <dbReference type="EMBL" id="GFO25398.1"/>
    </source>
</evidence>